<reference evidence="1 2" key="1">
    <citation type="journal article" date="2023" name="Elife">
        <title>Identification of key yeast species and microbe-microbe interactions impacting larval growth of Drosophila in the wild.</title>
        <authorList>
            <person name="Mure A."/>
            <person name="Sugiura Y."/>
            <person name="Maeda R."/>
            <person name="Honda K."/>
            <person name="Sakurai N."/>
            <person name="Takahashi Y."/>
            <person name="Watada M."/>
            <person name="Katoh T."/>
            <person name="Gotoh A."/>
            <person name="Gotoh Y."/>
            <person name="Taniguchi I."/>
            <person name="Nakamura K."/>
            <person name="Hayashi T."/>
            <person name="Katayama T."/>
            <person name="Uemura T."/>
            <person name="Hattori Y."/>
        </authorList>
    </citation>
    <scope>NUCLEOTIDE SEQUENCE [LARGE SCALE GENOMIC DNA]</scope>
    <source>
        <strain evidence="1 2">PK-24</strain>
    </source>
</reference>
<name>A0AAV5R404_PICKL</name>
<evidence type="ECO:0000313" key="1">
    <source>
        <dbReference type="EMBL" id="GMM46184.1"/>
    </source>
</evidence>
<gene>
    <name evidence="1" type="ORF">DAPK24_027590</name>
</gene>
<dbReference type="Proteomes" id="UP001378960">
    <property type="component" value="Unassembled WGS sequence"/>
</dbReference>
<evidence type="ECO:0000313" key="2">
    <source>
        <dbReference type="Proteomes" id="UP001378960"/>
    </source>
</evidence>
<comment type="caution">
    <text evidence="1">The sequence shown here is derived from an EMBL/GenBank/DDBJ whole genome shotgun (WGS) entry which is preliminary data.</text>
</comment>
<sequence>MKLFIHHSQRTGNYLKELEKSVAASVILSPPRMVHASRVVVPRDLLIRTKISVYDGDNIIAPVGVDEKLIPGTNIFHYPRCRKVFENYGKKSKVNEKGLLTVEKFSFMPSATDKKELVLWHPKTLDVIDLMQKQISKSSKSEFLHDLYLS</sequence>
<proteinExistence type="predicted"/>
<accession>A0AAV5R404</accession>
<protein>
    <submittedName>
        <fullName evidence="1">Uncharacterized protein</fullName>
    </submittedName>
</protein>
<dbReference type="EMBL" id="BTGB01000003">
    <property type="protein sequence ID" value="GMM46184.1"/>
    <property type="molecule type" value="Genomic_DNA"/>
</dbReference>
<organism evidence="1 2">
    <name type="scientific">Pichia kluyveri</name>
    <name type="common">Yeast</name>
    <dbReference type="NCBI Taxonomy" id="36015"/>
    <lineage>
        <taxon>Eukaryota</taxon>
        <taxon>Fungi</taxon>
        <taxon>Dikarya</taxon>
        <taxon>Ascomycota</taxon>
        <taxon>Saccharomycotina</taxon>
        <taxon>Pichiomycetes</taxon>
        <taxon>Pichiales</taxon>
        <taxon>Pichiaceae</taxon>
        <taxon>Pichia</taxon>
    </lineage>
</organism>
<keyword evidence="2" id="KW-1185">Reference proteome</keyword>
<dbReference type="AlphaFoldDB" id="A0AAV5R404"/>